<feature type="domain" description="AAA+ ATPase" evidence="16">
    <location>
        <begin position="1071"/>
        <end position="1207"/>
    </location>
</feature>
<evidence type="ECO:0000256" key="5">
    <source>
        <dbReference type="ARBA" id="ARBA00022670"/>
    </source>
</evidence>
<keyword evidence="18" id="KW-1185">Reference proteome</keyword>
<comment type="caution">
    <text evidence="17">The sequence shown here is derived from an EMBL/GenBank/DDBJ whole genome shotgun (WGS) entry which is preliminary data.</text>
</comment>
<dbReference type="PROSITE" id="PS00674">
    <property type="entry name" value="AAA"/>
    <property type="match status" value="3"/>
</dbReference>
<keyword evidence="6" id="KW-0479">Metal-binding</keyword>
<keyword evidence="11" id="KW-0809">Transit peptide</keyword>
<name>A0AA89BN21_9ASTE</name>
<dbReference type="EMBL" id="JAVXUP010000121">
    <property type="protein sequence ID" value="KAK3037531.1"/>
    <property type="molecule type" value="Genomic_DNA"/>
</dbReference>
<dbReference type="Pfam" id="PF17862">
    <property type="entry name" value="AAA_lid_3"/>
    <property type="match status" value="3"/>
</dbReference>
<feature type="domain" description="AAA+ ATPase" evidence="16">
    <location>
        <begin position="102"/>
        <end position="239"/>
    </location>
</feature>
<dbReference type="Pfam" id="PF00004">
    <property type="entry name" value="AAA"/>
    <property type="match status" value="3"/>
</dbReference>
<dbReference type="Proteomes" id="UP001188597">
    <property type="component" value="Unassembled WGS sequence"/>
</dbReference>
<evidence type="ECO:0000256" key="3">
    <source>
        <dbReference type="ARBA" id="ARBA00010044"/>
    </source>
</evidence>
<feature type="domain" description="AAA+ ATPase" evidence="16">
    <location>
        <begin position="612"/>
        <end position="748"/>
    </location>
</feature>
<dbReference type="CDD" id="cd19501">
    <property type="entry name" value="RecA-like_FtsH"/>
    <property type="match status" value="3"/>
</dbReference>
<dbReference type="InterPro" id="IPR003593">
    <property type="entry name" value="AAA+_ATPase"/>
</dbReference>
<dbReference type="Gene3D" id="1.20.58.760">
    <property type="entry name" value="Peptidase M41"/>
    <property type="match status" value="3"/>
</dbReference>
<reference evidence="17" key="1">
    <citation type="submission" date="2022-12" db="EMBL/GenBank/DDBJ databases">
        <title>Draft genome assemblies for two species of Escallonia (Escalloniales).</title>
        <authorList>
            <person name="Chanderbali A."/>
            <person name="Dervinis C."/>
            <person name="Anghel I."/>
            <person name="Soltis D."/>
            <person name="Soltis P."/>
            <person name="Zapata F."/>
        </authorList>
    </citation>
    <scope>NUCLEOTIDE SEQUENCE</scope>
    <source>
        <strain evidence="17">UCBG64.0493</strain>
        <tissue evidence="17">Leaf</tissue>
    </source>
</reference>
<evidence type="ECO:0000313" key="18">
    <source>
        <dbReference type="Proteomes" id="UP001188597"/>
    </source>
</evidence>
<dbReference type="InterPro" id="IPR003960">
    <property type="entry name" value="ATPase_AAA_CS"/>
</dbReference>
<proteinExistence type="inferred from homology"/>
<dbReference type="Gene3D" id="1.10.8.60">
    <property type="match status" value="3"/>
</dbReference>
<keyword evidence="12" id="KW-0482">Metalloprotease</keyword>
<dbReference type="InterPro" id="IPR027417">
    <property type="entry name" value="P-loop_NTPase"/>
</dbReference>
<gene>
    <name evidence="17" type="ORF">RJ639_030339</name>
</gene>
<evidence type="ECO:0000256" key="12">
    <source>
        <dbReference type="ARBA" id="ARBA00023049"/>
    </source>
</evidence>
<keyword evidence="13" id="KW-0496">Mitochondrion</keyword>
<dbReference type="GO" id="GO:0009507">
    <property type="term" value="C:chloroplast"/>
    <property type="evidence" value="ECO:0007669"/>
    <property type="project" value="TreeGrafter"/>
</dbReference>
<evidence type="ECO:0000259" key="16">
    <source>
        <dbReference type="SMART" id="SM00382"/>
    </source>
</evidence>
<keyword evidence="15" id="KW-1133">Transmembrane helix</keyword>
<dbReference type="PANTHER" id="PTHR23076:SF37">
    <property type="entry name" value="ATP-DEPENDENT ZINC METALLOPROTEASE FTSH 4, MITOCHONDRIAL"/>
    <property type="match status" value="1"/>
</dbReference>
<evidence type="ECO:0000256" key="14">
    <source>
        <dbReference type="ARBA" id="ARBA00070124"/>
    </source>
</evidence>
<dbReference type="FunFam" id="1.20.58.760:FF:000002">
    <property type="entry name" value="ATP-dependent zinc metalloprotease FtsH"/>
    <property type="match status" value="3"/>
</dbReference>
<keyword evidence="5" id="KW-0645">Protease</keyword>
<keyword evidence="15" id="KW-0812">Transmembrane</keyword>
<evidence type="ECO:0000256" key="2">
    <source>
        <dbReference type="ARBA" id="ARBA00004243"/>
    </source>
</evidence>
<evidence type="ECO:0000256" key="9">
    <source>
        <dbReference type="ARBA" id="ARBA00022833"/>
    </source>
</evidence>
<keyword evidence="10" id="KW-0067">ATP-binding</keyword>
<dbReference type="GO" id="GO:0005524">
    <property type="term" value="F:ATP binding"/>
    <property type="evidence" value="ECO:0007669"/>
    <property type="project" value="UniProtKB-KW"/>
</dbReference>
<evidence type="ECO:0000256" key="13">
    <source>
        <dbReference type="ARBA" id="ARBA00023128"/>
    </source>
</evidence>
<dbReference type="InterPro" id="IPR005936">
    <property type="entry name" value="FtsH"/>
</dbReference>
<comment type="similarity">
    <text evidence="4">In the N-terminal section; belongs to the AAA ATPase family.</text>
</comment>
<accession>A0AA89BN21</accession>
<dbReference type="FunFam" id="3.40.50.300:FF:002568">
    <property type="entry name" value="Cell division protein (FtsH)"/>
    <property type="match status" value="1"/>
</dbReference>
<comment type="subcellular location">
    <subcellularLocation>
        <location evidence="2">Mitochondrion inner membrane</location>
        <topology evidence="2">Single-pass membrane protein</topology>
        <orientation evidence="2">Intermembrane side</orientation>
    </subcellularLocation>
</comment>
<dbReference type="FunFam" id="1.10.8.60:FF:000001">
    <property type="entry name" value="ATP-dependent zinc metalloprotease FtsH"/>
    <property type="match status" value="3"/>
</dbReference>
<dbReference type="FunFam" id="3.40.50.300:FF:000175">
    <property type="entry name" value="ATP-dependent zinc metalloprotease FTSH 4"/>
    <property type="match status" value="2"/>
</dbReference>
<dbReference type="GO" id="GO:0046872">
    <property type="term" value="F:metal ion binding"/>
    <property type="evidence" value="ECO:0007669"/>
    <property type="project" value="UniProtKB-KW"/>
</dbReference>
<dbReference type="PANTHER" id="PTHR23076">
    <property type="entry name" value="METALLOPROTEASE M41 FTSH"/>
    <property type="match status" value="1"/>
</dbReference>
<dbReference type="SUPFAM" id="SSF140990">
    <property type="entry name" value="FtsH protease domain-like"/>
    <property type="match status" value="3"/>
</dbReference>
<evidence type="ECO:0000256" key="7">
    <source>
        <dbReference type="ARBA" id="ARBA00022741"/>
    </source>
</evidence>
<keyword evidence="8" id="KW-0378">Hydrolase</keyword>
<dbReference type="SUPFAM" id="SSF52540">
    <property type="entry name" value="P-loop containing nucleoside triphosphate hydrolases"/>
    <property type="match status" value="3"/>
</dbReference>
<dbReference type="HAMAP" id="MF_01458">
    <property type="entry name" value="FtsH"/>
    <property type="match status" value="1"/>
</dbReference>
<dbReference type="GO" id="GO:0016887">
    <property type="term" value="F:ATP hydrolysis activity"/>
    <property type="evidence" value="ECO:0007669"/>
    <property type="project" value="InterPro"/>
</dbReference>
<dbReference type="GO" id="GO:0004176">
    <property type="term" value="F:ATP-dependent peptidase activity"/>
    <property type="evidence" value="ECO:0007669"/>
    <property type="project" value="InterPro"/>
</dbReference>
<dbReference type="InterPro" id="IPR041569">
    <property type="entry name" value="AAA_lid_3"/>
</dbReference>
<dbReference type="Pfam" id="PF01434">
    <property type="entry name" value="Peptidase_M41"/>
    <property type="match status" value="3"/>
</dbReference>
<organism evidence="17 18">
    <name type="scientific">Escallonia herrerae</name>
    <dbReference type="NCBI Taxonomy" id="1293975"/>
    <lineage>
        <taxon>Eukaryota</taxon>
        <taxon>Viridiplantae</taxon>
        <taxon>Streptophyta</taxon>
        <taxon>Embryophyta</taxon>
        <taxon>Tracheophyta</taxon>
        <taxon>Spermatophyta</taxon>
        <taxon>Magnoliopsida</taxon>
        <taxon>eudicotyledons</taxon>
        <taxon>Gunneridae</taxon>
        <taxon>Pentapetalae</taxon>
        <taxon>asterids</taxon>
        <taxon>campanulids</taxon>
        <taxon>Escalloniales</taxon>
        <taxon>Escalloniaceae</taxon>
        <taxon>Escallonia</taxon>
    </lineage>
</organism>
<feature type="transmembrane region" description="Helical" evidence="15">
    <location>
        <begin position="21"/>
        <end position="45"/>
    </location>
</feature>
<dbReference type="GO" id="GO:0045037">
    <property type="term" value="P:protein import into chloroplast stroma"/>
    <property type="evidence" value="ECO:0007669"/>
    <property type="project" value="TreeGrafter"/>
</dbReference>
<protein>
    <recommendedName>
        <fullName evidence="14">ATP-dependent zinc metalloprotease FTSH, chloroplastic</fullName>
    </recommendedName>
</protein>
<dbReference type="InterPro" id="IPR003959">
    <property type="entry name" value="ATPase_AAA_core"/>
</dbReference>
<keyword evidence="7" id="KW-0547">Nucleotide-binding</keyword>
<sequence length="1483" mass="160229">MPREENTYSVMHYVLLYGGQVIRELCSLLLSLVIAILALITYGVLLDDMHRATLASNDFQPIIGSNTTFKDVMAVDEAKAELEEIVQYLRDPMPFTRLGGRLPKGVLLVGPPGTGKTLLARALAGEAGVPFFPSSGSEFEEMLVGVGAKRVRDLFSAAKKLSPCIIFIDEIDAVGGRRTHDDASSYTRMTLNQLLVEMDGFQQNAGIIVVAATNFPESLDKALVRPGRFDRLVVVPSPDVEGRREILESYLSKVLLADDVDVMILARGTTGLSGADLANFVNIAALKAAKDGAKAVSMVHLEHAKDKILMGVERKSAVISENSRWLTAFHEGGHALVALHASGALPVYKVTIIPRGMALGMVTQLPDTDETSLSRQQMLARLDVLMGGRAAEELVGGEGGVTSGASSDFKEATSLAVAMVTKFGMSKEIGLVFLDYEDSGEGMSNDTRLLIEREVRQLLKNAHQNAKTILTFDIGKLFELAHALLAHETLTGSQITAALSSANSQLQVIDDNFESRTAVALQYIEQRRYSLDTDSFLRTLASTEFQPIIGSSTTFKDVMGVDEAKAELEEIIQYLRDPVPGEFSSSLYGLNTKLWVNYAAFVQPFTRLGGRLPKGVLLVGPPGTGKTMLARAIAGEAGVPFFLPSSSEFEEMLVGVGAKRMRDLFSTAKKHSPCIIFIDEIDSFGGRRSHSDASYTRMTLNQLLVEMDGFKQNAGIVVIAATNFLESLDKALGRPGRFDRLLVVPSPDVEGRRQILESYLSKVLLADDVDVTILARGTTGLSGADLANLVNIAALKAANDGAKAVSMVDLEHAKDKILMGVERKLSVISAKSRRLAAFHEGGHALVAVHTSGALPVYKVTIIPRGMALGMVTQLPDTDETSLSRQKMLARLDVLMGGRAAEELVYGESGVSSGGSSDFKEATSLAVEMVTKFGMSKEIGPVFLDYENSGKRMSSGIRLLIEKEVSELLKTAHQNARSLLITHLDELFELADALLVHETLTGSQIEAVLSQIKSQYNFPAEPGPASNEFQPIIGSKTTFKDVMAVDEAKAELEEIVQYLRDPRPFTRLGGRLPKGVLLVGPPGTGKTMLARAIAGEAGVPFFSSSGSEFEEMYVGVGAKRMRDLFSAAKKRSPCIIFIDEIDAIGGRRSQNDIGSTRMTLNQLLVEMDGFKQNAGIVVIAATNFPESLDRALVRPGRFDRLVVVPNPDVEGRRQILGSYLSKVLLSDDVDVMILARGTTGLSGADLANLVNIAALKAANDGAKAVSMADLEHAKDKILMGTERKSAVISDKSRKVTAFHEGGHALVAVYTNGALPVYKVTIIPRGMSLGMVTQLPDTDETFVSRQQMLARLDVFMAGRAAEELVFGADEVTSGATSDLKEATSLAVAMVTRFGMSKEIGLVSLDSEEYGKRMSSGTRLLMEKEVSEILANAYRNAKTILRSHGKELHALASALLQHETLTGNQIKALLARVNSEMHHQQQQNFA</sequence>
<evidence type="ECO:0000256" key="4">
    <source>
        <dbReference type="ARBA" id="ARBA00010550"/>
    </source>
</evidence>
<evidence type="ECO:0000256" key="1">
    <source>
        <dbReference type="ARBA" id="ARBA00001947"/>
    </source>
</evidence>
<dbReference type="GO" id="GO:0005743">
    <property type="term" value="C:mitochondrial inner membrane"/>
    <property type="evidence" value="ECO:0007669"/>
    <property type="project" value="UniProtKB-SubCell"/>
</dbReference>
<evidence type="ECO:0000256" key="15">
    <source>
        <dbReference type="SAM" id="Phobius"/>
    </source>
</evidence>
<dbReference type="InterPro" id="IPR000642">
    <property type="entry name" value="Peptidase_M41"/>
</dbReference>
<comment type="similarity">
    <text evidence="3">In the C-terminal section; belongs to the peptidase M41 family.</text>
</comment>
<dbReference type="GO" id="GO:0004222">
    <property type="term" value="F:metalloendopeptidase activity"/>
    <property type="evidence" value="ECO:0007669"/>
    <property type="project" value="InterPro"/>
</dbReference>
<evidence type="ECO:0000256" key="10">
    <source>
        <dbReference type="ARBA" id="ARBA00022840"/>
    </source>
</evidence>
<keyword evidence="15" id="KW-0472">Membrane</keyword>
<comment type="cofactor">
    <cofactor evidence="1">
        <name>Zn(2+)</name>
        <dbReference type="ChEBI" id="CHEBI:29105"/>
    </cofactor>
</comment>
<evidence type="ECO:0000256" key="6">
    <source>
        <dbReference type="ARBA" id="ARBA00022723"/>
    </source>
</evidence>
<dbReference type="InterPro" id="IPR037219">
    <property type="entry name" value="Peptidase_M41-like"/>
</dbReference>
<keyword evidence="9" id="KW-0862">Zinc</keyword>
<dbReference type="SMART" id="SM00382">
    <property type="entry name" value="AAA"/>
    <property type="match status" value="3"/>
</dbReference>
<dbReference type="NCBIfam" id="TIGR01241">
    <property type="entry name" value="FtsH_fam"/>
    <property type="match status" value="1"/>
</dbReference>
<dbReference type="Gene3D" id="3.40.50.300">
    <property type="entry name" value="P-loop containing nucleotide triphosphate hydrolases"/>
    <property type="match status" value="3"/>
</dbReference>
<dbReference type="GO" id="GO:0006508">
    <property type="term" value="P:proteolysis"/>
    <property type="evidence" value="ECO:0007669"/>
    <property type="project" value="UniProtKB-KW"/>
</dbReference>
<evidence type="ECO:0000256" key="11">
    <source>
        <dbReference type="ARBA" id="ARBA00022946"/>
    </source>
</evidence>
<evidence type="ECO:0000256" key="8">
    <source>
        <dbReference type="ARBA" id="ARBA00022801"/>
    </source>
</evidence>
<evidence type="ECO:0000313" key="17">
    <source>
        <dbReference type="EMBL" id="KAK3037531.1"/>
    </source>
</evidence>